<accession>A0ABW0VUW2</accession>
<keyword evidence="3" id="KW-1185">Reference proteome</keyword>
<evidence type="ECO:0008006" key="4">
    <source>
        <dbReference type="Google" id="ProtNLM"/>
    </source>
</evidence>
<dbReference type="RefSeq" id="WP_379187176.1">
    <property type="nucleotide sequence ID" value="NZ_JBHSOW010000021.1"/>
</dbReference>
<keyword evidence="1" id="KW-0732">Signal</keyword>
<evidence type="ECO:0000313" key="3">
    <source>
        <dbReference type="Proteomes" id="UP001596047"/>
    </source>
</evidence>
<evidence type="ECO:0000256" key="1">
    <source>
        <dbReference type="SAM" id="SignalP"/>
    </source>
</evidence>
<proteinExistence type="predicted"/>
<gene>
    <name evidence="2" type="ORF">ACFPYJ_06100</name>
</gene>
<dbReference type="EMBL" id="JBHSOW010000021">
    <property type="protein sequence ID" value="MFC5648704.1"/>
    <property type="molecule type" value="Genomic_DNA"/>
</dbReference>
<evidence type="ECO:0000313" key="2">
    <source>
        <dbReference type="EMBL" id="MFC5648704.1"/>
    </source>
</evidence>
<organism evidence="2 3">
    <name type="scientific">Paenibacillus solisilvae</name>
    <dbReference type="NCBI Taxonomy" id="2486751"/>
    <lineage>
        <taxon>Bacteria</taxon>
        <taxon>Bacillati</taxon>
        <taxon>Bacillota</taxon>
        <taxon>Bacilli</taxon>
        <taxon>Bacillales</taxon>
        <taxon>Paenibacillaceae</taxon>
        <taxon>Paenibacillus</taxon>
    </lineage>
</organism>
<protein>
    <recommendedName>
        <fullName evidence="4">LysM domain-containing protein</fullName>
    </recommendedName>
</protein>
<feature type="chain" id="PRO_5045928290" description="LysM domain-containing protein" evidence="1">
    <location>
        <begin position="26"/>
        <end position="252"/>
    </location>
</feature>
<reference evidence="3" key="1">
    <citation type="journal article" date="2019" name="Int. J. Syst. Evol. Microbiol.">
        <title>The Global Catalogue of Microorganisms (GCM) 10K type strain sequencing project: providing services to taxonomists for standard genome sequencing and annotation.</title>
        <authorList>
            <consortium name="The Broad Institute Genomics Platform"/>
            <consortium name="The Broad Institute Genome Sequencing Center for Infectious Disease"/>
            <person name="Wu L."/>
            <person name="Ma J."/>
        </authorList>
    </citation>
    <scope>NUCLEOTIDE SEQUENCE [LARGE SCALE GENOMIC DNA]</scope>
    <source>
        <strain evidence="3">CGMCC 1.3240</strain>
    </source>
</reference>
<comment type="caution">
    <text evidence="2">The sequence shown here is derived from an EMBL/GenBank/DDBJ whole genome shotgun (WGS) entry which is preliminary data.</text>
</comment>
<sequence>MAMKVLKAVCVTTALALMIPLSAYAAETGQAQSSPAAPEAAGQGTDLPVQAQAEAGNGPHGHHGHKGMGGLVGQEVLTLLKLDQETLRQKLKEGQTLAQIAEGQGVTRDQLKKALTESFAKRQDEKKQRFTSNLDRIVDMKFQPHQGEGKGPRGGYIIGKRSDMSALAKQLNMSSDELKQALASGKTLADLAKEKGVDVQKLIAIQKKVMVERINQAVKDGKLTREQGDKQIAKADKFAENIVNGNFGRHHR</sequence>
<feature type="signal peptide" evidence="1">
    <location>
        <begin position="1"/>
        <end position="25"/>
    </location>
</feature>
<name>A0ABW0VUW2_9BACL</name>
<dbReference type="Proteomes" id="UP001596047">
    <property type="component" value="Unassembled WGS sequence"/>
</dbReference>